<proteinExistence type="inferred from homology"/>
<comment type="similarity">
    <text evidence="2">Belongs to the cytochrome c oxidase bacterial subunit 4 family.</text>
</comment>
<keyword evidence="4 7" id="KW-0812">Transmembrane</keyword>
<dbReference type="InterPro" id="IPR050968">
    <property type="entry name" value="Cytochrome_c_oxidase_bac_sub4"/>
</dbReference>
<dbReference type="InterPro" id="IPR005171">
    <property type="entry name" value="Cyt_c_oxidase_su4_prok"/>
</dbReference>
<dbReference type="GO" id="GO:0005886">
    <property type="term" value="C:plasma membrane"/>
    <property type="evidence" value="ECO:0007669"/>
    <property type="project" value="UniProtKB-SubCell"/>
</dbReference>
<dbReference type="GO" id="GO:0009486">
    <property type="term" value="F:cytochrome bo3 ubiquinol oxidase activity"/>
    <property type="evidence" value="ECO:0007669"/>
    <property type="project" value="TreeGrafter"/>
</dbReference>
<name>A0A4R5KQX8_9BACL</name>
<protein>
    <submittedName>
        <fullName evidence="8">Cytochrome C oxidase subunit IV</fullName>
    </submittedName>
</protein>
<dbReference type="Pfam" id="PF03626">
    <property type="entry name" value="COX4_pro"/>
    <property type="match status" value="1"/>
</dbReference>
<accession>A0A4R5KQX8</accession>
<dbReference type="RefSeq" id="WP_133229491.1">
    <property type="nucleotide sequence ID" value="NZ_SMRT01000006.1"/>
</dbReference>
<dbReference type="GO" id="GO:0015990">
    <property type="term" value="P:electron transport coupled proton transport"/>
    <property type="evidence" value="ECO:0007669"/>
    <property type="project" value="TreeGrafter"/>
</dbReference>
<evidence type="ECO:0000256" key="4">
    <source>
        <dbReference type="ARBA" id="ARBA00022692"/>
    </source>
</evidence>
<keyword evidence="6 7" id="KW-0472">Membrane</keyword>
<evidence type="ECO:0000256" key="6">
    <source>
        <dbReference type="ARBA" id="ARBA00023136"/>
    </source>
</evidence>
<keyword evidence="3" id="KW-1003">Cell membrane</keyword>
<evidence type="ECO:0000256" key="3">
    <source>
        <dbReference type="ARBA" id="ARBA00022475"/>
    </source>
</evidence>
<reference evidence="8 9" key="1">
    <citation type="submission" date="2019-03" db="EMBL/GenBank/DDBJ databases">
        <title>This is whole genome sequence of Paenibacillus sp MS74 strain.</title>
        <authorList>
            <person name="Trinh H.N."/>
        </authorList>
    </citation>
    <scope>NUCLEOTIDE SEQUENCE [LARGE SCALE GENOMIC DNA]</scope>
    <source>
        <strain evidence="8 9">MS74</strain>
    </source>
</reference>
<comment type="subcellular location">
    <subcellularLocation>
        <location evidence="1">Cell membrane</location>
        <topology evidence="1">Multi-pass membrane protein</topology>
    </subcellularLocation>
</comment>
<feature type="transmembrane region" description="Helical" evidence="7">
    <location>
        <begin position="49"/>
        <end position="69"/>
    </location>
</feature>
<dbReference type="PANTHER" id="PTHR36835">
    <property type="entry name" value="CYTOCHROME BO(3) UBIQUINOL OXIDASE SUBUNIT 4"/>
    <property type="match status" value="1"/>
</dbReference>
<dbReference type="AlphaFoldDB" id="A0A4R5KQX8"/>
<dbReference type="EMBL" id="SMRT01000006">
    <property type="protein sequence ID" value="TDF97177.1"/>
    <property type="molecule type" value="Genomic_DNA"/>
</dbReference>
<organism evidence="8 9">
    <name type="scientific">Paenibacillus piri</name>
    <dbReference type="NCBI Taxonomy" id="2547395"/>
    <lineage>
        <taxon>Bacteria</taxon>
        <taxon>Bacillati</taxon>
        <taxon>Bacillota</taxon>
        <taxon>Bacilli</taxon>
        <taxon>Bacillales</taxon>
        <taxon>Paenibacillaceae</taxon>
        <taxon>Paenibacillus</taxon>
    </lineage>
</organism>
<evidence type="ECO:0000256" key="2">
    <source>
        <dbReference type="ARBA" id="ARBA00008079"/>
    </source>
</evidence>
<feature type="transmembrane region" description="Helical" evidence="7">
    <location>
        <begin position="81"/>
        <end position="103"/>
    </location>
</feature>
<dbReference type="Proteomes" id="UP000295636">
    <property type="component" value="Unassembled WGS sequence"/>
</dbReference>
<comment type="caution">
    <text evidence="8">The sequence shown here is derived from an EMBL/GenBank/DDBJ whole genome shotgun (WGS) entry which is preliminary data.</text>
</comment>
<dbReference type="PANTHER" id="PTHR36835:SF1">
    <property type="entry name" value="CYTOCHROME BO(3) UBIQUINOL OXIDASE SUBUNIT 4"/>
    <property type="match status" value="1"/>
</dbReference>
<dbReference type="GO" id="GO:0019646">
    <property type="term" value="P:aerobic electron transport chain"/>
    <property type="evidence" value="ECO:0007669"/>
    <property type="project" value="TreeGrafter"/>
</dbReference>
<gene>
    <name evidence="8" type="ORF">E1757_15205</name>
</gene>
<evidence type="ECO:0000313" key="8">
    <source>
        <dbReference type="EMBL" id="TDF97177.1"/>
    </source>
</evidence>
<dbReference type="OrthoDB" id="2989516at2"/>
<dbReference type="GO" id="GO:0009319">
    <property type="term" value="C:cytochrome o ubiquinol oxidase complex"/>
    <property type="evidence" value="ECO:0007669"/>
    <property type="project" value="TreeGrafter"/>
</dbReference>
<evidence type="ECO:0000256" key="5">
    <source>
        <dbReference type="ARBA" id="ARBA00022989"/>
    </source>
</evidence>
<dbReference type="GO" id="GO:0015078">
    <property type="term" value="F:proton transmembrane transporter activity"/>
    <property type="evidence" value="ECO:0007669"/>
    <property type="project" value="TreeGrafter"/>
</dbReference>
<evidence type="ECO:0000313" key="9">
    <source>
        <dbReference type="Proteomes" id="UP000295636"/>
    </source>
</evidence>
<feature type="transmembrane region" description="Helical" evidence="7">
    <location>
        <begin position="23"/>
        <end position="43"/>
    </location>
</feature>
<keyword evidence="5 7" id="KW-1133">Transmembrane helix</keyword>
<evidence type="ECO:0000256" key="7">
    <source>
        <dbReference type="SAM" id="Phobius"/>
    </source>
</evidence>
<evidence type="ECO:0000256" key="1">
    <source>
        <dbReference type="ARBA" id="ARBA00004651"/>
    </source>
</evidence>
<keyword evidence="9" id="KW-1185">Reference proteome</keyword>
<sequence length="104" mass="11799">MSSHQHTSDAGKRHKLEGPRNHYLSYIVSILLTILAFAAVLYGGLDRSFIIIFLVGLALVQSVFQLAYWMHMKEKGHLLPIVGLMFGFFVALTGVAMAVYWTWW</sequence>